<feature type="region of interest" description="Disordered" evidence="1">
    <location>
        <begin position="21"/>
        <end position="71"/>
    </location>
</feature>
<dbReference type="GO" id="GO:0008168">
    <property type="term" value="F:methyltransferase activity"/>
    <property type="evidence" value="ECO:0007669"/>
    <property type="project" value="UniProtKB-KW"/>
</dbReference>
<sequence>MRKAHLLAIASTAAILAACGGGNDESPAPEPQVEESEKLSPAPTPMASDMEPADPVEAALASPSRPADQVELDEARKPGAIVALMDVGEGSRVVDLNGGTGYYAEILSPLVGPEGEVILHNDNFYGGFVRDRMDGRFDDEVGQNVDVIEVPLEELAGVVQGVDSMVYALAYHDMFVVREGETEPVADHEAALASIFEALKPGGTFVVIDHVAMPGDVTEAANTVHRIAPATVKAQVEAAGFSLMEVSDVLMTGEDDYSISVFDPSVRRKTDRFVFKFQKPAE</sequence>
<keyword evidence="2" id="KW-0732">Signal</keyword>
<protein>
    <submittedName>
        <fullName evidence="3">Class I SAM-dependent methyltransferase</fullName>
    </submittedName>
</protein>
<evidence type="ECO:0000256" key="1">
    <source>
        <dbReference type="SAM" id="MobiDB-lite"/>
    </source>
</evidence>
<proteinExistence type="predicted"/>
<feature type="chain" id="PRO_5030761889" evidence="2">
    <location>
        <begin position="18"/>
        <end position="282"/>
    </location>
</feature>
<name>A0A7Y3RNL2_9PROT</name>
<organism evidence="3 4">
    <name type="scientific">Parvularcula mediterranea</name>
    <dbReference type="NCBI Taxonomy" id="2732508"/>
    <lineage>
        <taxon>Bacteria</taxon>
        <taxon>Pseudomonadati</taxon>
        <taxon>Pseudomonadota</taxon>
        <taxon>Alphaproteobacteria</taxon>
        <taxon>Parvularculales</taxon>
        <taxon>Parvularculaceae</taxon>
        <taxon>Parvularcula</taxon>
    </lineage>
</organism>
<dbReference type="RefSeq" id="WP_173199158.1">
    <property type="nucleotide sequence ID" value="NZ_JABFCX010000003.1"/>
</dbReference>
<dbReference type="Gene3D" id="3.40.50.150">
    <property type="entry name" value="Vaccinia Virus protein VP39"/>
    <property type="match status" value="1"/>
</dbReference>
<dbReference type="SUPFAM" id="SSF53335">
    <property type="entry name" value="S-adenosyl-L-methionine-dependent methyltransferases"/>
    <property type="match status" value="1"/>
</dbReference>
<reference evidence="3 4" key="1">
    <citation type="submission" date="2020-05" db="EMBL/GenBank/DDBJ databases">
        <title>Parvularcula mediterraneae sp. nov., isolated from polypropylene straw from shallow seawater of the seashore of Laganas in Zakynthos island, Greece.</title>
        <authorList>
            <person name="Szabo I."/>
            <person name="Al-Omari J."/>
            <person name="Rado J."/>
            <person name="Szerdahelyi G.S."/>
        </authorList>
    </citation>
    <scope>NUCLEOTIDE SEQUENCE [LARGE SCALE GENOMIC DNA]</scope>
    <source>
        <strain evidence="3 4">ZS-1/3</strain>
    </source>
</reference>
<dbReference type="InterPro" id="IPR016980">
    <property type="entry name" value="S-AdoMet-dep_MeTrfase_Alr7345"/>
</dbReference>
<dbReference type="EMBL" id="JABFCX010000003">
    <property type="protein sequence ID" value="NNU16572.1"/>
    <property type="molecule type" value="Genomic_DNA"/>
</dbReference>
<dbReference type="PROSITE" id="PS51257">
    <property type="entry name" value="PROKAR_LIPOPROTEIN"/>
    <property type="match status" value="1"/>
</dbReference>
<dbReference type="GO" id="GO:0032259">
    <property type="term" value="P:methylation"/>
    <property type="evidence" value="ECO:0007669"/>
    <property type="project" value="UniProtKB-KW"/>
</dbReference>
<evidence type="ECO:0000313" key="4">
    <source>
        <dbReference type="Proteomes" id="UP000536835"/>
    </source>
</evidence>
<keyword evidence="4" id="KW-1185">Reference proteome</keyword>
<dbReference type="Proteomes" id="UP000536835">
    <property type="component" value="Unassembled WGS sequence"/>
</dbReference>
<keyword evidence="3" id="KW-0489">Methyltransferase</keyword>
<accession>A0A7Y3RNL2</accession>
<evidence type="ECO:0000256" key="2">
    <source>
        <dbReference type="SAM" id="SignalP"/>
    </source>
</evidence>
<evidence type="ECO:0000313" key="3">
    <source>
        <dbReference type="EMBL" id="NNU16572.1"/>
    </source>
</evidence>
<dbReference type="AlphaFoldDB" id="A0A7Y3RNL2"/>
<dbReference type="PIRSF" id="PIRSF031679">
    <property type="entry name" value="Mtase_Alr7345_prd"/>
    <property type="match status" value="1"/>
</dbReference>
<dbReference type="InterPro" id="IPR029063">
    <property type="entry name" value="SAM-dependent_MTases_sf"/>
</dbReference>
<dbReference type="Pfam" id="PF01209">
    <property type="entry name" value="Ubie_methyltran"/>
    <property type="match status" value="1"/>
</dbReference>
<gene>
    <name evidence="3" type="ORF">HK107_09595</name>
</gene>
<keyword evidence="3" id="KW-0808">Transferase</keyword>
<comment type="caution">
    <text evidence="3">The sequence shown here is derived from an EMBL/GenBank/DDBJ whole genome shotgun (WGS) entry which is preliminary data.</text>
</comment>
<feature type="signal peptide" evidence="2">
    <location>
        <begin position="1"/>
        <end position="17"/>
    </location>
</feature>